<feature type="compositionally biased region" description="Basic and acidic residues" evidence="11">
    <location>
        <begin position="164"/>
        <end position="184"/>
    </location>
</feature>
<dbReference type="SUPFAM" id="SSF54523">
    <property type="entry name" value="Pili subunits"/>
    <property type="match status" value="1"/>
</dbReference>
<protein>
    <submittedName>
        <fullName evidence="14">Cell surface protein</fullName>
    </submittedName>
</protein>
<organism evidence="14 15">
    <name type="scientific">Mycetohabitans rhizoxinica (strain DSM 19002 / CIP 109453 / HKI 454)</name>
    <name type="common">Paraburkholderia rhizoxinica</name>
    <dbReference type="NCBI Taxonomy" id="882378"/>
    <lineage>
        <taxon>Bacteria</taxon>
        <taxon>Pseudomonadati</taxon>
        <taxon>Pseudomonadota</taxon>
        <taxon>Betaproteobacteria</taxon>
        <taxon>Burkholderiales</taxon>
        <taxon>Burkholderiaceae</taxon>
        <taxon>Mycetohabitans</taxon>
    </lineage>
</organism>
<feature type="region of interest" description="Disordered" evidence="11">
    <location>
        <begin position="1239"/>
        <end position="1272"/>
    </location>
</feature>
<dbReference type="InterPro" id="IPR005594">
    <property type="entry name" value="YadA_C"/>
</dbReference>
<dbReference type="STRING" id="882378.RBRH_03272"/>
<feature type="compositionally biased region" description="Low complexity" evidence="11">
    <location>
        <begin position="1536"/>
        <end position="1551"/>
    </location>
</feature>
<reference evidence="14 15" key="1">
    <citation type="journal article" date="2011" name="J. Bacteriol.">
        <title>Complete genome sequence of Burkholderia rhizoxinica, an endosymbiont of Rhizopus microsporus.</title>
        <authorList>
            <person name="Lackner G."/>
            <person name="Moebius N."/>
            <person name="Partida-Martinez L."/>
            <person name="Hertweck C."/>
        </authorList>
    </citation>
    <scope>NUCLEOTIDE SEQUENCE [LARGE SCALE GENOMIC DNA]</scope>
    <source>
        <strain evidence="15">DSM 19002 / CIP 109453 / HKI 454</strain>
    </source>
</reference>
<evidence type="ECO:0000313" key="14">
    <source>
        <dbReference type="EMBL" id="CBW73826.1"/>
    </source>
</evidence>
<evidence type="ECO:0000256" key="6">
    <source>
        <dbReference type="ARBA" id="ARBA00022692"/>
    </source>
</evidence>
<feature type="region of interest" description="Disordered" evidence="11">
    <location>
        <begin position="1536"/>
        <end position="1631"/>
    </location>
</feature>
<evidence type="ECO:0000313" key="15">
    <source>
        <dbReference type="Proteomes" id="UP000007437"/>
    </source>
</evidence>
<feature type="region of interest" description="Disordered" evidence="11">
    <location>
        <begin position="590"/>
        <end position="685"/>
    </location>
</feature>
<feature type="compositionally biased region" description="Polar residues" evidence="11">
    <location>
        <begin position="1261"/>
        <end position="1272"/>
    </location>
</feature>
<feature type="compositionally biased region" description="Polar residues" evidence="11">
    <location>
        <begin position="699"/>
        <end position="710"/>
    </location>
</feature>
<feature type="compositionally biased region" description="Low complexity" evidence="11">
    <location>
        <begin position="1246"/>
        <end position="1259"/>
    </location>
</feature>
<evidence type="ECO:0000256" key="9">
    <source>
        <dbReference type="ARBA" id="ARBA00023136"/>
    </source>
</evidence>
<feature type="region of interest" description="Disordered" evidence="11">
    <location>
        <begin position="1301"/>
        <end position="1435"/>
    </location>
</feature>
<dbReference type="GO" id="GO:0009986">
    <property type="term" value="C:cell surface"/>
    <property type="evidence" value="ECO:0007669"/>
    <property type="project" value="UniProtKB-SubCell"/>
</dbReference>
<feature type="compositionally biased region" description="Polar residues" evidence="11">
    <location>
        <begin position="1572"/>
        <end position="1582"/>
    </location>
</feature>
<feature type="region of interest" description="Disordered" evidence="11">
    <location>
        <begin position="697"/>
        <end position="877"/>
    </location>
</feature>
<feature type="compositionally biased region" description="Basic and acidic residues" evidence="11">
    <location>
        <begin position="130"/>
        <end position="154"/>
    </location>
</feature>
<gene>
    <name evidence="14" type="ordered locus">RBRH_03272</name>
</gene>
<keyword evidence="5" id="KW-1134">Transmembrane beta strand</keyword>
<name>E5ALF3_MYCRK</name>
<evidence type="ECO:0000256" key="11">
    <source>
        <dbReference type="SAM" id="MobiDB-lite"/>
    </source>
</evidence>
<feature type="compositionally biased region" description="Low complexity" evidence="11">
    <location>
        <begin position="1085"/>
        <end position="1110"/>
    </location>
</feature>
<feature type="domain" description="Trimeric autotransporter adhesin YadA-like C-terminal membrane anchor" evidence="12">
    <location>
        <begin position="1816"/>
        <end position="1876"/>
    </location>
</feature>
<dbReference type="eggNOG" id="COG5295">
    <property type="taxonomic scope" value="Bacteria"/>
</dbReference>
<keyword evidence="6" id="KW-0812">Transmembrane</keyword>
<accession>E5ALF3</accession>
<feature type="compositionally biased region" description="Basic and acidic residues" evidence="11">
    <location>
        <begin position="96"/>
        <end position="116"/>
    </location>
</feature>
<feature type="region of interest" description="Disordered" evidence="11">
    <location>
        <begin position="1667"/>
        <end position="1731"/>
    </location>
</feature>
<feature type="compositionally biased region" description="Basic and acidic residues" evidence="11">
    <location>
        <begin position="400"/>
        <end position="424"/>
    </location>
</feature>
<feature type="compositionally biased region" description="Basic and acidic residues" evidence="11">
    <location>
        <begin position="232"/>
        <end position="256"/>
    </location>
</feature>
<evidence type="ECO:0000256" key="10">
    <source>
        <dbReference type="ARBA" id="ARBA00023237"/>
    </source>
</evidence>
<feature type="domain" description="Trimeric autotransporter adhesin YadA-like stalk" evidence="13">
    <location>
        <begin position="1772"/>
        <end position="1804"/>
    </location>
</feature>
<dbReference type="KEGG" id="brh:RBRH_03272"/>
<evidence type="ECO:0000259" key="13">
    <source>
        <dbReference type="Pfam" id="PF05662"/>
    </source>
</evidence>
<feature type="region of interest" description="Disordered" evidence="11">
    <location>
        <begin position="997"/>
        <end position="1124"/>
    </location>
</feature>
<feature type="compositionally biased region" description="Low complexity" evidence="11">
    <location>
        <begin position="1395"/>
        <end position="1408"/>
    </location>
</feature>
<feature type="compositionally biased region" description="Polar residues" evidence="11">
    <location>
        <begin position="1209"/>
        <end position="1223"/>
    </location>
</feature>
<evidence type="ECO:0000256" key="5">
    <source>
        <dbReference type="ARBA" id="ARBA00022452"/>
    </source>
</evidence>
<evidence type="ECO:0000256" key="1">
    <source>
        <dbReference type="ARBA" id="ARBA00004241"/>
    </source>
</evidence>
<evidence type="ECO:0000256" key="7">
    <source>
        <dbReference type="ARBA" id="ARBA00022729"/>
    </source>
</evidence>
<dbReference type="Pfam" id="PF03895">
    <property type="entry name" value="YadA_anchor"/>
    <property type="match status" value="1"/>
</dbReference>
<keyword evidence="8" id="KW-0653">Protein transport</keyword>
<feature type="compositionally biased region" description="Basic and acidic residues" evidence="11">
    <location>
        <begin position="512"/>
        <end position="561"/>
    </location>
</feature>
<evidence type="ECO:0000256" key="3">
    <source>
        <dbReference type="ARBA" id="ARBA00005848"/>
    </source>
</evidence>
<feature type="compositionally biased region" description="Low complexity" evidence="11">
    <location>
        <begin position="817"/>
        <end position="829"/>
    </location>
</feature>
<feature type="compositionally biased region" description="Polar residues" evidence="11">
    <location>
        <begin position="997"/>
        <end position="1036"/>
    </location>
</feature>
<dbReference type="EMBL" id="FR687359">
    <property type="protein sequence ID" value="CBW73826.1"/>
    <property type="molecule type" value="Genomic_DNA"/>
</dbReference>
<feature type="compositionally biased region" description="Basic and acidic residues" evidence="11">
    <location>
        <begin position="596"/>
        <end position="607"/>
    </location>
</feature>
<feature type="region of interest" description="Disordered" evidence="11">
    <location>
        <begin position="1447"/>
        <end position="1478"/>
    </location>
</feature>
<feature type="compositionally biased region" description="Basic and acidic residues" evidence="11">
    <location>
        <begin position="796"/>
        <end position="808"/>
    </location>
</feature>
<dbReference type="Gene3D" id="3.30.1300.30">
    <property type="entry name" value="GSPII I/J protein-like"/>
    <property type="match status" value="1"/>
</dbReference>
<evidence type="ECO:0000256" key="8">
    <source>
        <dbReference type="ARBA" id="ARBA00022927"/>
    </source>
</evidence>
<feature type="region of interest" description="Disordered" evidence="11">
    <location>
        <begin position="1151"/>
        <end position="1225"/>
    </location>
</feature>
<keyword evidence="4" id="KW-0813">Transport</keyword>
<feature type="compositionally biased region" description="Basic and acidic residues" evidence="11">
    <location>
        <begin position="198"/>
        <end position="218"/>
    </location>
</feature>
<keyword evidence="7" id="KW-0732">Signal</keyword>
<comment type="similarity">
    <text evidence="3">Belongs to the autotransporter-2 (AT-2) (TC 1.B.40) family.</text>
</comment>
<comment type="subcellular location">
    <subcellularLocation>
        <location evidence="2">Cell outer membrane</location>
    </subcellularLocation>
    <subcellularLocation>
        <location evidence="1">Cell surface</location>
    </subcellularLocation>
</comment>
<dbReference type="Pfam" id="PF05662">
    <property type="entry name" value="YadA_stalk"/>
    <property type="match status" value="1"/>
</dbReference>
<sequence length="1876" mass="199672">MRISDATPVIVYGAPFAHRSNYLRFALSRTLCALGVVTALLISDVARSATVESGTQDTLMGEVASHNEGSSQPKGRKTRWDVKPPGMQDDMSVDEGAPHDKGSSEPKARRASRWDVKPPGMQDDMSVDEGAPHDKGSSEPKARRASRWDVKPPDMQDDMSVDEGAPHGKGSSEPKARRASRWDVKPPGMQDDMSVDEGAPHGKGSSEPKARRASRWDVKPPGMQDDMSVDEGAPHDKGSSEPKARRASRWDVKPPDMQDDMSVDEGAPHGKGSSELKARRASRWDVKPPGMQDDMSVGESMPHGKGAIPSKVRETSRWDVKPSDKQDKRIDKVAPHDKGPSQPKGRKTRWDVKPPGMQDDMSVDEGAPHGKGSSEPKARRASRWDVKPPGMQDDMSVDEGAPHDKGSSEPKARRASRWDVKPPDMQDDMSVDEGAPHGKGTIPSKVRETSRWDVKPSDKQDTRIDKVAPHDKGSSELKARRASRWDVKPPGMQDDMSVDEGAPHGKGAIPSKVRETSRWDVKPSDMQDKLAPKRKQRPDVTDGKPTEVGVRREKRMRERSHSVPIFLPSESSPSEVDRFSKRIRQADESLFVIAPQKDRGESGDSQKDTANQIDTGRLHPPVTGKGYTDGSIASLPSVQGANRIRQRSRSLSALSPEQEQRRLQVDTPLFILSPSPDGGDGDWNSLQQIRLHEPAWAQSAVSGVPPTNTHDMLIDETASHDQGSRQPKVRESRLDVKPSTPVSDTENTLVSKGKWKQQLDVTPETPMEVGVQRKKRMRERSHSVPIFLPSESSPSEADRFSKRIRQADESLFVIAPQKGSGKSGDSQKGTADQIDTGRLRPSLKQPQFGDITGKATTDSGIALVPGKGANRTRQRSQSLPVLSPGLEQRRLQVDTPLFVLSPSPDGGDGDWDGLQQIRSPEPAWPQSVFSNVPPTGAALTYESTVAVPPETTFPILLPIPPGQTVTSVTATTPTADSGIDSNVVGSEAVVLRDAGGNTHTSILGTSGSIPENGTRTDTAMVIPSNSRSKEQGTLTESDGVKPYDVDKYDDEWQSDSAPSTEMKVAQAGEPSKPPVQQERQTGHNASARISATHSASRRSSASTTSDAGTSIDGRSTQSAGESSNQLPIQTLGANASPTLQQTTVADKVLDAAPGNRGRSKSAVLSQPQVAKRVRSSSEDRLRPGGLDAAGLEHGIWQSGPAPSKEMKVTQVSEAPASQVSEASAQREWATGYDASATISVEHPASRRGSASTASDAGTSIDGRSTQSAGESSNQLLAQTLEANASPTLQQTTVADKVLDAAPGNRGRSKSAMLLQPQVAKRVRSSSEDRLRSGGLDAAGLEHGIWQSGPAPSKEMKVAQVSEAPASQVSETSAQQEWATGYDASATISVEHPASRRGSASTASDAGTSIDGRSTQSAGESSNQLPPQTLEASPTLQQTTVADKVLDAAPGNRGRSKSAVLSQPQVAKRVRSSSEDRLGLGGLDAAGLEHGIWQSGPAPSKEMKVAQVNEAPALQVSEASVQQEWATGYNASATMSAAHSASRRGSASTTSTINSMMADERERTLPLPPTESAGANRSLNSDLPSAVEQKPSGMKSAVMTLTTAILDGDGRPRPTEQTSPARAALTNPEKSDGTNALAAYADQRNADNLEGNAGVDPLSVGQADLMSKTGKEKPAQAGENIPEPVASSSSNVPSRGQTDQEQNSEPTEMTSLTRPGPSMAAATPRDAAPEQDMRHGWLRKAIAAELPSVMNEQLGISVDEAHISVGTPGHERKITHVARGTAPTDAVNKAQLDEAVARVDRDASAGIAAAMAVAGLPQPTLPGKSLATFAGATYRGQYGAALGISHITPNNRWVFKLAANANGRGYFGAAVSGGFQW</sequence>
<dbReference type="Gene3D" id="2.150.10.10">
    <property type="entry name" value="Serralysin-like metalloprotease, C-terminal"/>
    <property type="match status" value="1"/>
</dbReference>
<dbReference type="InterPro" id="IPR011049">
    <property type="entry name" value="Serralysin-like_metalloprot_C"/>
</dbReference>
<dbReference type="GO" id="GO:0015031">
    <property type="term" value="P:protein transport"/>
    <property type="evidence" value="ECO:0007669"/>
    <property type="project" value="UniProtKB-KW"/>
</dbReference>
<feature type="region of interest" description="Disordered" evidence="11">
    <location>
        <begin position="51"/>
        <end position="577"/>
    </location>
</feature>
<feature type="compositionally biased region" description="Basic and acidic residues" evidence="11">
    <location>
        <begin position="311"/>
        <end position="339"/>
    </location>
</feature>
<dbReference type="InterPro" id="IPR008635">
    <property type="entry name" value="Coiled_stalk_dom"/>
</dbReference>
<feature type="compositionally biased region" description="Polar residues" evidence="11">
    <location>
        <begin position="1410"/>
        <end position="1435"/>
    </location>
</feature>
<dbReference type="InterPro" id="IPR045584">
    <property type="entry name" value="Pilin-like"/>
</dbReference>
<dbReference type="Proteomes" id="UP000007437">
    <property type="component" value="Chromosome"/>
</dbReference>
<feature type="compositionally biased region" description="Basic and acidic residues" evidence="11">
    <location>
        <begin position="717"/>
        <end position="736"/>
    </location>
</feature>
<keyword evidence="9" id="KW-0472">Membrane</keyword>
<dbReference type="GO" id="GO:0009279">
    <property type="term" value="C:cell outer membrane"/>
    <property type="evidence" value="ECO:0007669"/>
    <property type="project" value="UniProtKB-SubCell"/>
</dbReference>
<evidence type="ECO:0000256" key="4">
    <source>
        <dbReference type="ARBA" id="ARBA00022448"/>
    </source>
</evidence>
<feature type="compositionally biased region" description="Basic and acidic residues" evidence="11">
    <location>
        <begin position="266"/>
        <end position="286"/>
    </location>
</feature>
<feature type="compositionally biased region" description="Polar residues" evidence="11">
    <location>
        <begin position="1685"/>
        <end position="1712"/>
    </location>
</feature>
<feature type="compositionally biased region" description="Polar residues" evidence="11">
    <location>
        <begin position="1112"/>
        <end position="1124"/>
    </location>
</feature>
<evidence type="ECO:0000259" key="12">
    <source>
        <dbReference type="Pfam" id="PF03895"/>
    </source>
</evidence>
<keyword evidence="10" id="KW-0998">Cell outer membrane</keyword>
<feature type="compositionally biased region" description="Polar residues" evidence="11">
    <location>
        <begin position="1364"/>
        <end position="1377"/>
    </location>
</feature>
<dbReference type="HOGENOM" id="CLU_236302_0_0_4"/>
<feature type="compositionally biased region" description="Basic and acidic residues" evidence="11">
    <location>
        <begin position="445"/>
        <end position="487"/>
    </location>
</feature>
<feature type="compositionally biased region" description="Basic and acidic residues" evidence="11">
    <location>
        <begin position="366"/>
        <end position="386"/>
    </location>
</feature>
<dbReference type="SUPFAM" id="SSF101967">
    <property type="entry name" value="Adhesin YadA, collagen-binding domain"/>
    <property type="match status" value="1"/>
</dbReference>
<proteinExistence type="inferred from homology"/>
<evidence type="ECO:0000256" key="2">
    <source>
        <dbReference type="ARBA" id="ARBA00004442"/>
    </source>
</evidence>
<feature type="compositionally biased region" description="Polar residues" evidence="11">
    <location>
        <begin position="740"/>
        <end position="750"/>
    </location>
</feature>